<dbReference type="GO" id="GO:0006581">
    <property type="term" value="P:acetylcholine catabolic process"/>
    <property type="evidence" value="ECO:0007669"/>
    <property type="project" value="TreeGrafter"/>
</dbReference>
<evidence type="ECO:0000313" key="8">
    <source>
        <dbReference type="Proteomes" id="UP001142055"/>
    </source>
</evidence>
<dbReference type="PANTHER" id="PTHR43918">
    <property type="entry name" value="ACETYLCHOLINESTERASE"/>
    <property type="match status" value="1"/>
</dbReference>
<feature type="domain" description="Carboxylesterase type B" evidence="6">
    <location>
        <begin position="22"/>
        <end position="180"/>
    </location>
</feature>
<dbReference type="EMBL" id="JAPWDV010000003">
    <property type="protein sequence ID" value="KAJ6217168.1"/>
    <property type="molecule type" value="Genomic_DNA"/>
</dbReference>
<keyword evidence="2" id="KW-0719">Serine esterase</keyword>
<keyword evidence="3" id="KW-0378">Hydrolase</keyword>
<comment type="similarity">
    <text evidence="1">Belongs to the type-B carboxylesterase/lipase family.</text>
</comment>
<gene>
    <name evidence="7" type="ORF">RDWZM_008325</name>
</gene>
<name>A0A9Q0M1V4_BLOTA</name>
<dbReference type="GO" id="GO:0003990">
    <property type="term" value="F:acetylcholinesterase activity"/>
    <property type="evidence" value="ECO:0007669"/>
    <property type="project" value="TreeGrafter"/>
</dbReference>
<dbReference type="GO" id="GO:0019695">
    <property type="term" value="P:choline metabolic process"/>
    <property type="evidence" value="ECO:0007669"/>
    <property type="project" value="TreeGrafter"/>
</dbReference>
<feature type="domain" description="Carboxylesterase type B" evidence="6">
    <location>
        <begin position="181"/>
        <end position="495"/>
    </location>
</feature>
<dbReference type="Gene3D" id="3.40.50.1820">
    <property type="entry name" value="alpha/beta hydrolase"/>
    <property type="match status" value="2"/>
</dbReference>
<dbReference type="Proteomes" id="UP001142055">
    <property type="component" value="Chromosome 3"/>
</dbReference>
<dbReference type="GO" id="GO:0005615">
    <property type="term" value="C:extracellular space"/>
    <property type="evidence" value="ECO:0007669"/>
    <property type="project" value="TreeGrafter"/>
</dbReference>
<dbReference type="OMA" id="NIEWKSA"/>
<dbReference type="SUPFAM" id="SSF53474">
    <property type="entry name" value="alpha/beta-Hydrolases"/>
    <property type="match status" value="1"/>
</dbReference>
<dbReference type="InterPro" id="IPR029058">
    <property type="entry name" value="AB_hydrolase_fold"/>
</dbReference>
<dbReference type="Pfam" id="PF00135">
    <property type="entry name" value="COesterase"/>
    <property type="match status" value="2"/>
</dbReference>
<dbReference type="InterPro" id="IPR050654">
    <property type="entry name" value="AChE-related_enzymes"/>
</dbReference>
<dbReference type="InterPro" id="IPR002018">
    <property type="entry name" value="CarbesteraseB"/>
</dbReference>
<evidence type="ECO:0000313" key="7">
    <source>
        <dbReference type="EMBL" id="KAJ6217168.1"/>
    </source>
</evidence>
<keyword evidence="4" id="KW-0325">Glycoprotein</keyword>
<keyword evidence="8" id="KW-1185">Reference proteome</keyword>
<proteinExistence type="inferred from homology"/>
<dbReference type="PROSITE" id="PS00941">
    <property type="entry name" value="CARBOXYLESTERASE_B_2"/>
    <property type="match status" value="1"/>
</dbReference>
<organism evidence="7 8">
    <name type="scientific">Blomia tropicalis</name>
    <name type="common">Mite</name>
    <dbReference type="NCBI Taxonomy" id="40697"/>
    <lineage>
        <taxon>Eukaryota</taxon>
        <taxon>Metazoa</taxon>
        <taxon>Ecdysozoa</taxon>
        <taxon>Arthropoda</taxon>
        <taxon>Chelicerata</taxon>
        <taxon>Arachnida</taxon>
        <taxon>Acari</taxon>
        <taxon>Acariformes</taxon>
        <taxon>Sarcoptiformes</taxon>
        <taxon>Astigmata</taxon>
        <taxon>Glycyphagoidea</taxon>
        <taxon>Echimyopodidae</taxon>
        <taxon>Blomia</taxon>
    </lineage>
</organism>
<feature type="signal peptide" evidence="5">
    <location>
        <begin position="1"/>
        <end position="17"/>
    </location>
</feature>
<evidence type="ECO:0000259" key="6">
    <source>
        <dbReference type="Pfam" id="PF00135"/>
    </source>
</evidence>
<accession>A0A9Q0M1V4</accession>
<evidence type="ECO:0000256" key="2">
    <source>
        <dbReference type="ARBA" id="ARBA00022487"/>
    </source>
</evidence>
<dbReference type="AlphaFoldDB" id="A0A9Q0M1V4"/>
<dbReference type="PANTHER" id="PTHR43918:SF4">
    <property type="entry name" value="CARBOXYLIC ESTER HYDROLASE"/>
    <property type="match status" value="1"/>
</dbReference>
<dbReference type="InterPro" id="IPR019819">
    <property type="entry name" value="Carboxylesterase_B_CS"/>
</dbReference>
<comment type="caution">
    <text evidence="7">The sequence shown here is derived from an EMBL/GenBank/DDBJ whole genome shotgun (WGS) entry which is preliminary data.</text>
</comment>
<feature type="chain" id="PRO_5040370404" description="Carboxylesterase type B domain-containing protein" evidence="5">
    <location>
        <begin position="18"/>
        <end position="501"/>
    </location>
</feature>
<dbReference type="GO" id="GO:0005886">
    <property type="term" value="C:plasma membrane"/>
    <property type="evidence" value="ECO:0007669"/>
    <property type="project" value="TreeGrafter"/>
</dbReference>
<evidence type="ECO:0000256" key="5">
    <source>
        <dbReference type="SAM" id="SignalP"/>
    </source>
</evidence>
<keyword evidence="5" id="KW-0732">Signal</keyword>
<evidence type="ECO:0000256" key="4">
    <source>
        <dbReference type="ARBA" id="ARBA00023180"/>
    </source>
</evidence>
<sequence length="501" mass="56804">MDSRILILFMIIGSVLAVEYAPTVQLKNGKVRGIVQEVVDVGNIYSYQGIRYGRAERFAKPKPAESWNDVYDATGYKFACPQRWIEVSDKVVHNVTQLQTLVANEDCLFVNVWRPITASKEPRAVMAWIHGGSFTQGTIFSEYYDGRFISSLGDVIVVTINYRLDAFGFLYTGTEDAPGNGLFRRAIMQSGAPNSYLGSQNAKTSLEAYKSLAIRLKCSNEDTKKVVQCLRTKSVKEVLTATADSLVNAENFIPVYGDELLPVSPVEALKTGKFHHDIDLMYGTTKNEGSMFVVQLLNLPQLDPTKDGKDLTVDLTKKIISFMMSLFHDPNPDEVADYYTKNLNESDKDELRRAVSYVFGDYHLVCPTMFYGEHFMKLAPQNNYYSYRLMKATKTPVMFCHGWMGVCHGEDVVFFFGLPLRLKGTAFTDDEAELALDFIHTWSNFAKTGHPGKLRNIEWKSARKDDNDEATRFIEIGENPKMVSDYYKTTCDAFWKPRMFN</sequence>
<protein>
    <recommendedName>
        <fullName evidence="6">Carboxylesterase type B domain-containing protein</fullName>
    </recommendedName>
</protein>
<evidence type="ECO:0000256" key="1">
    <source>
        <dbReference type="ARBA" id="ARBA00005964"/>
    </source>
</evidence>
<reference evidence="7" key="1">
    <citation type="submission" date="2022-12" db="EMBL/GenBank/DDBJ databases">
        <title>Genome assemblies of Blomia tropicalis.</title>
        <authorList>
            <person name="Cui Y."/>
        </authorList>
    </citation>
    <scope>NUCLEOTIDE SEQUENCE</scope>
    <source>
        <tissue evidence="7">Adult mites</tissue>
    </source>
</reference>
<evidence type="ECO:0000256" key="3">
    <source>
        <dbReference type="ARBA" id="ARBA00022801"/>
    </source>
</evidence>